<gene>
    <name evidence="3" type="ORF">H4R20_004020</name>
</gene>
<accession>A0A9W8HYF1</accession>
<dbReference type="OrthoDB" id="3838338at2759"/>
<dbReference type="Proteomes" id="UP001140094">
    <property type="component" value="Unassembled WGS sequence"/>
</dbReference>
<feature type="region of interest" description="Disordered" evidence="1">
    <location>
        <begin position="338"/>
        <end position="420"/>
    </location>
</feature>
<protein>
    <recommendedName>
        <fullName evidence="2">ZNF598/HEL2 PAH domain-containing protein</fullName>
    </recommendedName>
</protein>
<feature type="compositionally biased region" description="Polar residues" evidence="1">
    <location>
        <begin position="72"/>
        <end position="86"/>
    </location>
</feature>
<organism evidence="3 4">
    <name type="scientific">Coemansia guatemalensis</name>
    <dbReference type="NCBI Taxonomy" id="2761395"/>
    <lineage>
        <taxon>Eukaryota</taxon>
        <taxon>Fungi</taxon>
        <taxon>Fungi incertae sedis</taxon>
        <taxon>Zoopagomycota</taxon>
        <taxon>Kickxellomycotina</taxon>
        <taxon>Kickxellomycetes</taxon>
        <taxon>Kickxellales</taxon>
        <taxon>Kickxellaceae</taxon>
        <taxon>Coemansia</taxon>
    </lineage>
</organism>
<name>A0A9W8HYF1_9FUNG</name>
<evidence type="ECO:0000259" key="2">
    <source>
        <dbReference type="Pfam" id="PF23202"/>
    </source>
</evidence>
<feature type="compositionally biased region" description="Low complexity" evidence="1">
    <location>
        <begin position="259"/>
        <end position="296"/>
    </location>
</feature>
<evidence type="ECO:0000313" key="3">
    <source>
        <dbReference type="EMBL" id="KAJ2800543.1"/>
    </source>
</evidence>
<dbReference type="AlphaFoldDB" id="A0A9W8HYF1"/>
<feature type="domain" description="ZNF598/HEL2 PAH" evidence="2">
    <location>
        <begin position="123"/>
        <end position="208"/>
    </location>
</feature>
<feature type="region of interest" description="Disordered" evidence="1">
    <location>
        <begin position="1"/>
        <end position="113"/>
    </location>
</feature>
<proteinExistence type="predicted"/>
<sequence>MTVNEPDASGVSIAGRRRPDNFGRVSANEPRHPVAGTNQSEAVSTPEPSSPEPESEPDSTSTPVALWPTLGSDMQASGSHHTSSSARGMMRDRAPGGFGQLSASENSTTDRVASKDIGSETMAQHQELLQRVSAYLSHREQPVERFRQLTTRYKDGAMPAGEYVQSCWLLFLTVPGKNAKVMIQKTMNAVSELLPDPRLQDQLVKALQRHRIEQQQFPALAPLTNSRTNARSAAEPAARVMVIKPSTNNAGPRNTWTGSSLTSSSSSSRYTAPKSDPKSSASAQQPKATASASPLPATAFPSLGSSFRNLTSSRAHTLPYASPQAIGRGHGSYSAKFTQASNSLTSQPSAGKSVASEFPGLPPTSKPTRKVVPLDPNATSAWEGTSLRVGNSAIDNSNSKKGNSKKQGRNSKGKQILYIS</sequence>
<keyword evidence="4" id="KW-1185">Reference proteome</keyword>
<evidence type="ECO:0000313" key="4">
    <source>
        <dbReference type="Proteomes" id="UP001140094"/>
    </source>
</evidence>
<feature type="compositionally biased region" description="Polar residues" evidence="1">
    <location>
        <begin position="245"/>
        <end position="258"/>
    </location>
</feature>
<reference evidence="3" key="1">
    <citation type="submission" date="2022-07" db="EMBL/GenBank/DDBJ databases">
        <title>Phylogenomic reconstructions and comparative analyses of Kickxellomycotina fungi.</title>
        <authorList>
            <person name="Reynolds N.K."/>
            <person name="Stajich J.E."/>
            <person name="Barry K."/>
            <person name="Grigoriev I.V."/>
            <person name="Crous P."/>
            <person name="Smith M.E."/>
        </authorList>
    </citation>
    <scope>NUCLEOTIDE SEQUENCE</scope>
    <source>
        <strain evidence="3">NRRL 1565</strain>
    </source>
</reference>
<dbReference type="InterPro" id="IPR057634">
    <property type="entry name" value="PAH_ZNF598/HEL2"/>
</dbReference>
<feature type="compositionally biased region" description="Polar residues" evidence="1">
    <location>
        <begin position="101"/>
        <end position="111"/>
    </location>
</feature>
<evidence type="ECO:0000256" key="1">
    <source>
        <dbReference type="SAM" id="MobiDB-lite"/>
    </source>
</evidence>
<dbReference type="EMBL" id="JANBUO010000966">
    <property type="protein sequence ID" value="KAJ2800543.1"/>
    <property type="molecule type" value="Genomic_DNA"/>
</dbReference>
<comment type="caution">
    <text evidence="3">The sequence shown here is derived from an EMBL/GenBank/DDBJ whole genome shotgun (WGS) entry which is preliminary data.</text>
</comment>
<dbReference type="Pfam" id="PF23202">
    <property type="entry name" value="PAH_ZNF598"/>
    <property type="match status" value="1"/>
</dbReference>
<feature type="compositionally biased region" description="Basic residues" evidence="1">
    <location>
        <begin position="402"/>
        <end position="412"/>
    </location>
</feature>
<feature type="region of interest" description="Disordered" evidence="1">
    <location>
        <begin position="244"/>
        <end position="296"/>
    </location>
</feature>
<feature type="compositionally biased region" description="Polar residues" evidence="1">
    <location>
        <begin position="338"/>
        <end position="350"/>
    </location>
</feature>